<evidence type="ECO:0000256" key="1">
    <source>
        <dbReference type="ARBA" id="ARBA00022741"/>
    </source>
</evidence>
<proteinExistence type="inferred from homology"/>
<feature type="region of interest" description="Disordered" evidence="6">
    <location>
        <begin position="225"/>
        <end position="246"/>
    </location>
</feature>
<dbReference type="SUPFAM" id="SSF52540">
    <property type="entry name" value="P-loop containing nucleoside triphosphate hydrolases"/>
    <property type="match status" value="1"/>
</dbReference>
<dbReference type="GO" id="GO:0016787">
    <property type="term" value="F:hydrolase activity"/>
    <property type="evidence" value="ECO:0007669"/>
    <property type="project" value="UniProtKB-KW"/>
</dbReference>
<dbReference type="InterPro" id="IPR027417">
    <property type="entry name" value="P-loop_NTPase"/>
</dbReference>
<comment type="similarity">
    <text evidence="4">Belongs to the SIMIBI class G3E GTPase family. ZNG1 subfamily.</text>
</comment>
<keyword evidence="1" id="KW-0547">Nucleotide-binding</keyword>
<accession>A0A383WHY7</accession>
<evidence type="ECO:0000256" key="5">
    <source>
        <dbReference type="ARBA" id="ARBA00049117"/>
    </source>
</evidence>
<reference evidence="8 9" key="1">
    <citation type="submission" date="2016-10" db="EMBL/GenBank/DDBJ databases">
        <authorList>
            <person name="Cai Z."/>
        </authorList>
    </citation>
    <scope>NUCLEOTIDE SEQUENCE [LARGE SCALE GENOMIC DNA]</scope>
</reference>
<keyword evidence="9" id="KW-1185">Reference proteome</keyword>
<dbReference type="SUPFAM" id="SSF90002">
    <property type="entry name" value="Hypothetical protein YjiA, C-terminal domain"/>
    <property type="match status" value="1"/>
</dbReference>
<gene>
    <name evidence="8" type="ORF">BQ4739_LOCUS17418</name>
</gene>
<dbReference type="Gene3D" id="3.30.1220.10">
    <property type="entry name" value="CobW-like, C-terminal domain"/>
    <property type="match status" value="1"/>
</dbReference>
<evidence type="ECO:0000313" key="9">
    <source>
        <dbReference type="Proteomes" id="UP000256970"/>
    </source>
</evidence>
<feature type="domain" description="CobW C-terminal" evidence="7">
    <location>
        <begin position="276"/>
        <end position="375"/>
    </location>
</feature>
<keyword evidence="3" id="KW-0143">Chaperone</keyword>
<dbReference type="InterPro" id="IPR036627">
    <property type="entry name" value="CobW-likC_sf"/>
</dbReference>
<dbReference type="InterPro" id="IPR003495">
    <property type="entry name" value="CobW/HypB/UreG_nucleotide-bd"/>
</dbReference>
<dbReference type="SMART" id="SM00833">
    <property type="entry name" value="CobW_C"/>
    <property type="match status" value="1"/>
</dbReference>
<dbReference type="InterPro" id="IPR011629">
    <property type="entry name" value="CobW-like_C"/>
</dbReference>
<dbReference type="Gene3D" id="3.40.50.300">
    <property type="entry name" value="P-loop containing nucleotide triphosphate hydrolases"/>
    <property type="match status" value="1"/>
</dbReference>
<dbReference type="AlphaFoldDB" id="A0A383WHY7"/>
<organism evidence="8 9">
    <name type="scientific">Tetradesmus obliquus</name>
    <name type="common">Green alga</name>
    <name type="synonym">Acutodesmus obliquus</name>
    <dbReference type="NCBI Taxonomy" id="3088"/>
    <lineage>
        <taxon>Eukaryota</taxon>
        <taxon>Viridiplantae</taxon>
        <taxon>Chlorophyta</taxon>
        <taxon>core chlorophytes</taxon>
        <taxon>Chlorophyceae</taxon>
        <taxon>CS clade</taxon>
        <taxon>Sphaeropleales</taxon>
        <taxon>Scenedesmaceae</taxon>
        <taxon>Tetradesmus</taxon>
    </lineage>
</organism>
<evidence type="ECO:0000256" key="4">
    <source>
        <dbReference type="ARBA" id="ARBA00034320"/>
    </source>
</evidence>
<evidence type="ECO:0000259" key="7">
    <source>
        <dbReference type="SMART" id="SM00833"/>
    </source>
</evidence>
<keyword evidence="2" id="KW-0378">Hydrolase</keyword>
<dbReference type="STRING" id="3088.A0A383WHY7"/>
<dbReference type="EMBL" id="FNXT01001272">
    <property type="protein sequence ID" value="SZX77068.1"/>
    <property type="molecule type" value="Genomic_DNA"/>
</dbReference>
<dbReference type="PANTHER" id="PTHR13748:SF70">
    <property type="entry name" value="COBW_HYPB_UREG NUCLEOTIDE-BINDING DOMAIN-CONTAINING PROTEIN"/>
    <property type="match status" value="1"/>
</dbReference>
<feature type="compositionally biased region" description="Basic and acidic residues" evidence="6">
    <location>
        <begin position="237"/>
        <end position="246"/>
    </location>
</feature>
<evidence type="ECO:0000256" key="3">
    <source>
        <dbReference type="ARBA" id="ARBA00023186"/>
    </source>
</evidence>
<dbReference type="InterPro" id="IPR051316">
    <property type="entry name" value="Zinc-reg_GTPase_activator"/>
</dbReference>
<evidence type="ECO:0000313" key="8">
    <source>
        <dbReference type="EMBL" id="SZX77068.1"/>
    </source>
</evidence>
<protein>
    <recommendedName>
        <fullName evidence="7">CobW C-terminal domain-containing protein</fullName>
    </recommendedName>
</protein>
<sequence length="378" mass="42144">MAEEDKKVPVTVVTGFLGAGKTTLVNHILKGNHGKRIAVIENEFGEVGIDDALVMETKEEIYEMNNGCVCCTVRGDLIRILNKLLKRKSKFDAIMIETTGLANPAPVIQTFFVDDDLKESCQLDAVLCLVDAKHITQHLDEVKPEGVVNEAVQQVAFADRLLLNKTDLVTDAQKATVIKRLQAINRGAELVECTNAEVDLARVLGIQSFSMDRMLEMDPDFLEDDSHHHKEHHHHDHHCDSTCTNEHHHHDHVCDTTCSHEGDHHSHLDHKHDSSVTSVGIVADGSADMRKLNAWLSGLLQERGPDLFRSKGILAIHGSDDKHVFQGVHMLLQFSSSSEGAGRPWQPDEKRYCKLVFIGKNLDRKELTDAFNACLVTN</sequence>
<dbReference type="GO" id="GO:0000166">
    <property type="term" value="F:nucleotide binding"/>
    <property type="evidence" value="ECO:0007669"/>
    <property type="project" value="UniProtKB-KW"/>
</dbReference>
<comment type="catalytic activity">
    <reaction evidence="5">
        <text>GTP + H2O = GDP + phosphate + H(+)</text>
        <dbReference type="Rhea" id="RHEA:19669"/>
        <dbReference type="ChEBI" id="CHEBI:15377"/>
        <dbReference type="ChEBI" id="CHEBI:15378"/>
        <dbReference type="ChEBI" id="CHEBI:37565"/>
        <dbReference type="ChEBI" id="CHEBI:43474"/>
        <dbReference type="ChEBI" id="CHEBI:58189"/>
    </reaction>
    <physiologicalReaction direction="left-to-right" evidence="5">
        <dbReference type="Rhea" id="RHEA:19670"/>
    </physiologicalReaction>
</comment>
<dbReference type="GO" id="GO:0005737">
    <property type="term" value="C:cytoplasm"/>
    <property type="evidence" value="ECO:0007669"/>
    <property type="project" value="TreeGrafter"/>
</dbReference>
<dbReference type="Proteomes" id="UP000256970">
    <property type="component" value="Unassembled WGS sequence"/>
</dbReference>
<dbReference type="PANTHER" id="PTHR13748">
    <property type="entry name" value="COBW-RELATED"/>
    <property type="match status" value="1"/>
</dbReference>
<evidence type="ECO:0000256" key="6">
    <source>
        <dbReference type="SAM" id="MobiDB-lite"/>
    </source>
</evidence>
<dbReference type="CDD" id="cd03112">
    <property type="entry name" value="CobW-like"/>
    <property type="match status" value="1"/>
</dbReference>
<evidence type="ECO:0000256" key="2">
    <source>
        <dbReference type="ARBA" id="ARBA00022801"/>
    </source>
</evidence>
<dbReference type="Pfam" id="PF07683">
    <property type="entry name" value="CobW_C"/>
    <property type="match status" value="1"/>
</dbReference>
<name>A0A383WHY7_TETOB</name>
<dbReference type="Pfam" id="PF02492">
    <property type="entry name" value="cobW"/>
    <property type="match status" value="1"/>
</dbReference>